<evidence type="ECO:0000256" key="1">
    <source>
        <dbReference type="SAM" id="MobiDB-lite"/>
    </source>
</evidence>
<dbReference type="Proteomes" id="UP000005240">
    <property type="component" value="Unassembled WGS sequence"/>
</dbReference>
<dbReference type="EMBL" id="ADAS02000181">
    <property type="protein sequence ID" value="OAV88371.1"/>
    <property type="molecule type" value="Genomic_DNA"/>
</dbReference>
<evidence type="ECO:0000313" key="2">
    <source>
        <dbReference type="EMBL" id="OAV88371.1"/>
    </source>
</evidence>
<dbReference type="VEuPathDB" id="FungiDB:PTTG_29049"/>
<accession>A0A180G6U4</accession>
<feature type="compositionally biased region" description="Basic and acidic residues" evidence="1">
    <location>
        <begin position="155"/>
        <end position="164"/>
    </location>
</feature>
<protein>
    <submittedName>
        <fullName evidence="2 3">Uncharacterized protein</fullName>
    </submittedName>
</protein>
<feature type="region of interest" description="Disordered" evidence="1">
    <location>
        <begin position="123"/>
        <end position="164"/>
    </location>
</feature>
<reference evidence="2" key="2">
    <citation type="submission" date="2016-05" db="EMBL/GenBank/DDBJ databases">
        <title>Comparative analysis highlights variable genome content of wheat rusts and divergence of the mating loci.</title>
        <authorList>
            <person name="Cuomo C.A."/>
            <person name="Bakkeren G."/>
            <person name="Szabo L."/>
            <person name="Khalil H."/>
            <person name="Joly D."/>
            <person name="Goldberg J."/>
            <person name="Young S."/>
            <person name="Zeng Q."/>
            <person name="Fellers J."/>
        </authorList>
    </citation>
    <scope>NUCLEOTIDE SEQUENCE [LARGE SCALE GENOMIC DNA]</scope>
    <source>
        <strain evidence="2">1-1 BBBD Race 1</strain>
    </source>
</reference>
<sequence>MDVSWAKGSNGKGYLMNGSLTISSFQRSSHHSHSTTPSPSKFKIPLGEVHDMPFLPAQLDLPAAPPVALDPPTLQCVSRQAIYFFQVTNRQAHSTIPITDTLVAEAFLALLKTSMKLIAMEDDQEGTSTPGTATPGTATPIIGSSRPRPSGSGTRGDRRVRPRT</sequence>
<dbReference type="EnsemblFungi" id="PTTG_29049-t43_1">
    <property type="protein sequence ID" value="PTTG_29049-t43_1-p1"/>
    <property type="gene ID" value="PTTG_29049"/>
</dbReference>
<name>A0A180G6U4_PUCT1</name>
<dbReference type="AlphaFoldDB" id="A0A180G6U4"/>
<reference evidence="3 4" key="3">
    <citation type="journal article" date="2017" name="G3 (Bethesda)">
        <title>Comparative analysis highlights variable genome content of wheat rusts and divergence of the mating loci.</title>
        <authorList>
            <person name="Cuomo C.A."/>
            <person name="Bakkeren G."/>
            <person name="Khalil H.B."/>
            <person name="Panwar V."/>
            <person name="Joly D."/>
            <person name="Linning R."/>
            <person name="Sakthikumar S."/>
            <person name="Song X."/>
            <person name="Adiconis X."/>
            <person name="Fan L."/>
            <person name="Goldberg J.M."/>
            <person name="Levin J.Z."/>
            <person name="Young S."/>
            <person name="Zeng Q."/>
            <person name="Anikster Y."/>
            <person name="Bruce M."/>
            <person name="Wang M."/>
            <person name="Yin C."/>
            <person name="McCallum B."/>
            <person name="Szabo L.J."/>
            <person name="Hulbert S."/>
            <person name="Chen X."/>
            <person name="Fellers J.P."/>
        </authorList>
    </citation>
    <scope>NUCLEOTIDE SEQUENCE</scope>
    <source>
        <strain evidence="4">Isolate 1-1 / race 1 (BBBD)</strain>
        <strain evidence="3">isolate 1-1 / race 1 (BBBD)</strain>
    </source>
</reference>
<evidence type="ECO:0000313" key="4">
    <source>
        <dbReference type="Proteomes" id="UP000005240"/>
    </source>
</evidence>
<evidence type="ECO:0000313" key="3">
    <source>
        <dbReference type="EnsemblFungi" id="PTTG_29049-t43_1-p1"/>
    </source>
</evidence>
<reference evidence="2" key="1">
    <citation type="submission" date="2009-11" db="EMBL/GenBank/DDBJ databases">
        <authorList>
            <consortium name="The Broad Institute Genome Sequencing Platform"/>
            <person name="Ward D."/>
            <person name="Feldgarden M."/>
            <person name="Earl A."/>
            <person name="Young S.K."/>
            <person name="Zeng Q."/>
            <person name="Koehrsen M."/>
            <person name="Alvarado L."/>
            <person name="Berlin A."/>
            <person name="Bochicchio J."/>
            <person name="Borenstein D."/>
            <person name="Chapman S.B."/>
            <person name="Chen Z."/>
            <person name="Engels R."/>
            <person name="Freedman E."/>
            <person name="Gellesch M."/>
            <person name="Goldberg J."/>
            <person name="Griggs A."/>
            <person name="Gujja S."/>
            <person name="Heilman E."/>
            <person name="Heiman D."/>
            <person name="Hepburn T."/>
            <person name="Howarth C."/>
            <person name="Jen D."/>
            <person name="Larson L."/>
            <person name="Lewis B."/>
            <person name="Mehta T."/>
            <person name="Park D."/>
            <person name="Pearson M."/>
            <person name="Roberts A."/>
            <person name="Saif S."/>
            <person name="Shea T."/>
            <person name="Shenoy N."/>
            <person name="Sisk P."/>
            <person name="Stolte C."/>
            <person name="Sykes S."/>
            <person name="Thomson T."/>
            <person name="Walk T."/>
            <person name="White J."/>
            <person name="Yandava C."/>
            <person name="Izard J."/>
            <person name="Baranova O.V."/>
            <person name="Blanton J.M."/>
            <person name="Tanner A.C."/>
            <person name="Dewhirst F.E."/>
            <person name="Haas B."/>
            <person name="Nusbaum C."/>
            <person name="Birren B."/>
        </authorList>
    </citation>
    <scope>NUCLEOTIDE SEQUENCE [LARGE SCALE GENOMIC DNA]</scope>
    <source>
        <strain evidence="2">1-1 BBBD Race 1</strain>
    </source>
</reference>
<gene>
    <name evidence="2" type="ORF">PTTG_29049</name>
</gene>
<feature type="compositionally biased region" description="Low complexity" evidence="1">
    <location>
        <begin position="126"/>
        <end position="152"/>
    </location>
</feature>
<dbReference type="OrthoDB" id="10302856at2759"/>
<reference evidence="3" key="4">
    <citation type="submission" date="2025-05" db="UniProtKB">
        <authorList>
            <consortium name="EnsemblFungi"/>
        </authorList>
    </citation>
    <scope>IDENTIFICATION</scope>
    <source>
        <strain evidence="3">isolate 1-1 / race 1 (BBBD)</strain>
    </source>
</reference>
<organism evidence="2">
    <name type="scientific">Puccinia triticina (isolate 1-1 / race 1 (BBBD))</name>
    <name type="common">Brown leaf rust fungus</name>
    <dbReference type="NCBI Taxonomy" id="630390"/>
    <lineage>
        <taxon>Eukaryota</taxon>
        <taxon>Fungi</taxon>
        <taxon>Dikarya</taxon>
        <taxon>Basidiomycota</taxon>
        <taxon>Pucciniomycotina</taxon>
        <taxon>Pucciniomycetes</taxon>
        <taxon>Pucciniales</taxon>
        <taxon>Pucciniaceae</taxon>
        <taxon>Puccinia</taxon>
    </lineage>
</organism>
<proteinExistence type="predicted"/>
<keyword evidence="4" id="KW-1185">Reference proteome</keyword>